<gene>
    <name evidence="5" type="ORF">FOY51_03505</name>
</gene>
<reference evidence="5 6" key="1">
    <citation type="submission" date="2019-07" db="EMBL/GenBank/DDBJ databases">
        <title>Rhodococcus cavernicolus sp. nov., isolated from a cave.</title>
        <authorList>
            <person name="Lee S.D."/>
        </authorList>
    </citation>
    <scope>NUCLEOTIDE SEQUENCE [LARGE SCALE GENOMIC DNA]</scope>
    <source>
        <strain evidence="5 6">C1-24</strain>
    </source>
</reference>
<keyword evidence="4" id="KW-0143">Chaperone</keyword>
<dbReference type="RefSeq" id="WP_149428766.1">
    <property type="nucleotide sequence ID" value="NZ_VLNY01000001.1"/>
</dbReference>
<dbReference type="Pfam" id="PF14011">
    <property type="entry name" value="ESX-1_EspG"/>
    <property type="match status" value="1"/>
</dbReference>
<protein>
    <recommendedName>
        <fullName evidence="7">ESX secretion-associated protein EspG</fullName>
    </recommendedName>
</protein>
<keyword evidence="3" id="KW-0963">Cytoplasm</keyword>
<comment type="subcellular location">
    <subcellularLocation>
        <location evidence="1">Cytoplasm</location>
    </subcellularLocation>
</comment>
<proteinExistence type="inferred from homology"/>
<evidence type="ECO:0000256" key="2">
    <source>
        <dbReference type="ARBA" id="ARBA00006411"/>
    </source>
</evidence>
<evidence type="ECO:0000256" key="4">
    <source>
        <dbReference type="ARBA" id="ARBA00023186"/>
    </source>
</evidence>
<name>A0A5A7SL76_9NOCA</name>
<dbReference type="OrthoDB" id="4532341at2"/>
<comment type="similarity">
    <text evidence="2">Belongs to the EspG family.</text>
</comment>
<dbReference type="Proteomes" id="UP000322244">
    <property type="component" value="Unassembled WGS sequence"/>
</dbReference>
<keyword evidence="6" id="KW-1185">Reference proteome</keyword>
<evidence type="ECO:0000256" key="1">
    <source>
        <dbReference type="ARBA" id="ARBA00004496"/>
    </source>
</evidence>
<evidence type="ECO:0008006" key="7">
    <source>
        <dbReference type="Google" id="ProtNLM"/>
    </source>
</evidence>
<evidence type="ECO:0000256" key="3">
    <source>
        <dbReference type="ARBA" id="ARBA00022490"/>
    </source>
</evidence>
<organism evidence="5 6">
    <name type="scientific">Antrihabitans cavernicola</name>
    <dbReference type="NCBI Taxonomy" id="2495913"/>
    <lineage>
        <taxon>Bacteria</taxon>
        <taxon>Bacillati</taxon>
        <taxon>Actinomycetota</taxon>
        <taxon>Actinomycetes</taxon>
        <taxon>Mycobacteriales</taxon>
        <taxon>Nocardiaceae</taxon>
        <taxon>Antrihabitans</taxon>
    </lineage>
</organism>
<evidence type="ECO:0000313" key="5">
    <source>
        <dbReference type="EMBL" id="KAA0024991.1"/>
    </source>
</evidence>
<dbReference type="InterPro" id="IPR025734">
    <property type="entry name" value="EspG"/>
</dbReference>
<accession>A0A5A7SL76</accession>
<sequence length="244" mass="27024">MRWTFTPDEFMHVWAETDLDRYPHPLRLMSAYRLLSDFEVAKQEIAGRLRHGHDSDLSVALRIMAIAETRITITGEEGIPPQDIRMLGGSIGSMGVVVRQCPGPTGAVTIVLGPADEVPSRMVDALTSRPKGRLAPMTETFDRVRDSQAPVMASAAANKSAGMQIRRLLKSPRDCTGRVVVTRHANAGTPSPIEYISWMDIAGDGRYLIRQSSEIEVVPCSDDYLVTELARLSGMRERARHRRG</sequence>
<evidence type="ECO:0000313" key="6">
    <source>
        <dbReference type="Proteomes" id="UP000322244"/>
    </source>
</evidence>
<dbReference type="AlphaFoldDB" id="A0A5A7SL76"/>
<dbReference type="EMBL" id="VLNY01000001">
    <property type="protein sequence ID" value="KAA0024991.1"/>
    <property type="molecule type" value="Genomic_DNA"/>
</dbReference>
<comment type="caution">
    <text evidence="5">The sequence shown here is derived from an EMBL/GenBank/DDBJ whole genome shotgun (WGS) entry which is preliminary data.</text>
</comment>